<feature type="domain" description="Nrap protein" evidence="10">
    <location>
        <begin position="647"/>
        <end position="832"/>
    </location>
</feature>
<feature type="domain" description="Nrap protein" evidence="11">
    <location>
        <begin position="836"/>
        <end position="983"/>
    </location>
</feature>
<name>A0AAD5M7W8_PYTIN</name>
<feature type="domain" description="Nrap protein" evidence="8">
    <location>
        <begin position="301"/>
        <end position="444"/>
    </location>
</feature>
<dbReference type="InterPro" id="IPR035370">
    <property type="entry name" value="Nrap_D5"/>
</dbReference>
<dbReference type="Pfam" id="PF17407">
    <property type="entry name" value="Nrap_D6"/>
    <property type="match status" value="1"/>
</dbReference>
<evidence type="ECO:0000256" key="6">
    <source>
        <dbReference type="SAM" id="MobiDB-lite"/>
    </source>
</evidence>
<feature type="domain" description="Nrap protein" evidence="12">
    <location>
        <begin position="997"/>
        <end position="1149"/>
    </location>
</feature>
<dbReference type="GO" id="GO:0003723">
    <property type="term" value="F:RNA binding"/>
    <property type="evidence" value="ECO:0007669"/>
    <property type="project" value="UniProtKB-KW"/>
</dbReference>
<protein>
    <recommendedName>
        <fullName evidence="15">Nucleolar protein 6</fullName>
    </recommendedName>
</protein>
<dbReference type="EMBL" id="JAKCXM010000017">
    <property type="protein sequence ID" value="KAJ0407814.1"/>
    <property type="molecule type" value="Genomic_DNA"/>
</dbReference>
<organism evidence="13 14">
    <name type="scientific">Pythium insidiosum</name>
    <name type="common">Pythiosis disease agent</name>
    <dbReference type="NCBI Taxonomy" id="114742"/>
    <lineage>
        <taxon>Eukaryota</taxon>
        <taxon>Sar</taxon>
        <taxon>Stramenopiles</taxon>
        <taxon>Oomycota</taxon>
        <taxon>Peronosporomycetes</taxon>
        <taxon>Pythiales</taxon>
        <taxon>Pythiaceae</taxon>
        <taxon>Pythium</taxon>
    </lineage>
</organism>
<comment type="similarity">
    <text evidence="2 5">Belongs to the NRAP family.</text>
</comment>
<dbReference type="Pfam" id="PF03813">
    <property type="entry name" value="Nrap"/>
    <property type="match status" value="1"/>
</dbReference>
<evidence type="ECO:0000256" key="2">
    <source>
        <dbReference type="ARBA" id="ARBA00006674"/>
    </source>
</evidence>
<dbReference type="GO" id="GO:0006409">
    <property type="term" value="P:tRNA export from nucleus"/>
    <property type="evidence" value="ECO:0007669"/>
    <property type="project" value="TreeGrafter"/>
</dbReference>
<evidence type="ECO:0000256" key="4">
    <source>
        <dbReference type="ARBA" id="ARBA00023242"/>
    </source>
</evidence>
<evidence type="ECO:0008006" key="15">
    <source>
        <dbReference type="Google" id="ProtNLM"/>
    </source>
</evidence>
<comment type="caution">
    <text evidence="13">The sequence shown here is derived from an EMBL/GenBank/DDBJ whole genome shotgun (WGS) entry which is preliminary data.</text>
</comment>
<dbReference type="GO" id="GO:0032545">
    <property type="term" value="C:CURI complex"/>
    <property type="evidence" value="ECO:0007669"/>
    <property type="project" value="TreeGrafter"/>
</dbReference>
<dbReference type="InterPro" id="IPR005554">
    <property type="entry name" value="NOL6/Upt22"/>
</dbReference>
<evidence type="ECO:0000259" key="11">
    <source>
        <dbReference type="Pfam" id="PF17406"/>
    </source>
</evidence>
<evidence type="ECO:0000259" key="9">
    <source>
        <dbReference type="Pfam" id="PF17404"/>
    </source>
</evidence>
<dbReference type="InterPro" id="IPR035367">
    <property type="entry name" value="Nrap_D2"/>
</dbReference>
<evidence type="ECO:0000259" key="12">
    <source>
        <dbReference type="Pfam" id="PF17407"/>
    </source>
</evidence>
<dbReference type="Pfam" id="PF17404">
    <property type="entry name" value="Nrap_D3"/>
    <property type="match status" value="1"/>
</dbReference>
<keyword evidence="3 5" id="KW-0694">RNA-binding</keyword>
<gene>
    <name evidence="13" type="ORF">P43SY_008275</name>
</gene>
<keyword evidence="14" id="KW-1185">Reference proteome</keyword>
<dbReference type="PANTHER" id="PTHR17972">
    <property type="entry name" value="NUCLEOLAR RNA-ASSOCIATED PROTEIN"/>
    <property type="match status" value="1"/>
</dbReference>
<sequence>MTGTASANASASASADPQQLRKALSKYALPSASELRHLHAADPTNTYRSSLFRMQIDELLGAVQSQPSAKSAAGLQSLLFEIKNIFEAMGDQQVTQEALQATALPIRNHIKRKEIVLPFQKPSRLDIVGSFILKNMAFAKKSQHADYSTFTVDIAVEMPEACFLPKDFANYRYFDKRSLYLGVLLAELASHHRLFSKVTLTGFNGAVEKPIGLLHVNPVHLKDHDIKLTRMCIRIIPVITNELFKFSKLAPTRNNIRHDPSMTEEDMKACSTPMYNNSILEDMLLRQHTRELHTALSESPAFAEACVLAKVWIRQRGFHKTMDSLNGFLISMLLLHLYAKKRIAAQTPSDQMFKVLLQFLSTHDIEKEPLQFPPAEGAVTPTHEGLQVFRSSFEVVFLDSSGRLNLFGRVTRDAWTELQLCAQESVKLAQHGSMEDFNALFIKKSDFWTRYDQYFWFPAALSVDEADDETYTVEEKRAINDMGLERFWMRKLARVVRRALTDRAVLVRPFTKDSEEWGMTNPTTPQRRKVALGLRINPENALRIVDKGPSADDKVASAEFRQFWGEKSELRRFKDGAIVEAVVWDEISPDNKQIVVETIVRYIVPEHFPRLSSDHIRASNSSLYAALDVESQIGAVSTKKIGGTSFESTMNSVSKLWVIFNAFAKTLRDLDSLPLKVSDIMPLHPAFRYTGLHPVQPHPLAYSKGEKKGTTPTSQVGTVLEPLTLQLKFERSSAWPSEKEALLHAKTGFYVHIAHELETHHNLRCEVALDCVDVFLSGYVFRLVINSEKELSVVTGATGAKRVSVVNSPQYIVTKQQTDYLARHANTIHALHSKNTSYGPTVRLAQRWLADKFMSNVISVEVVELLVAYCFLSSPTSTPHSILSGFLRFLKLLASYDWADSPLIVDLNSTFDDEKRREILRRFEASTHAASTHPAMFIAVDYEEMDCLSSWTRFKPDQVIVQRLAALGKVAYEGLTHWLSSGASTAGWKVAFTSSITEFDAILHLEADKLPMKKQKLDGPNNKKHPYATHVYKNMDLTAVPVKVGFDPVGELVRDLEHKFGHLALFFVNGVETTQILLTWKPPAFLPTKFRAIASNQLLPLPKPASDDNDITSSETPDDSSTTRSYAVPSVFELLAEMKRLGAGMIDRITLQPFGDEQ</sequence>
<dbReference type="Proteomes" id="UP001209570">
    <property type="component" value="Unassembled WGS sequence"/>
</dbReference>
<dbReference type="PANTHER" id="PTHR17972:SF0">
    <property type="entry name" value="NUCLEOLAR PROTEIN 6"/>
    <property type="match status" value="1"/>
</dbReference>
<dbReference type="Gene3D" id="3.30.70.3030">
    <property type="match status" value="1"/>
</dbReference>
<keyword evidence="4 5" id="KW-0539">Nucleus</keyword>
<evidence type="ECO:0000259" key="10">
    <source>
        <dbReference type="Pfam" id="PF17405"/>
    </source>
</evidence>
<evidence type="ECO:0000256" key="5">
    <source>
        <dbReference type="RuleBase" id="RU364032"/>
    </source>
</evidence>
<feature type="domain" description="Nrap protein" evidence="9">
    <location>
        <begin position="448"/>
        <end position="608"/>
    </location>
</feature>
<evidence type="ECO:0000256" key="3">
    <source>
        <dbReference type="ARBA" id="ARBA00022884"/>
    </source>
</evidence>
<evidence type="ECO:0000313" key="13">
    <source>
        <dbReference type="EMBL" id="KAJ0407814.1"/>
    </source>
</evidence>
<reference evidence="13" key="1">
    <citation type="submission" date="2021-12" db="EMBL/GenBank/DDBJ databases">
        <title>Prjna785345.</title>
        <authorList>
            <person name="Rujirawat T."/>
            <person name="Krajaejun T."/>
        </authorList>
    </citation>
    <scope>NUCLEOTIDE SEQUENCE</scope>
    <source>
        <strain evidence="13">Pi057C3</strain>
    </source>
</reference>
<dbReference type="InterPro" id="IPR035082">
    <property type="entry name" value="Nrap_D1"/>
</dbReference>
<feature type="domain" description="Nrap protein" evidence="7">
    <location>
        <begin position="152"/>
        <end position="297"/>
    </location>
</feature>
<dbReference type="InterPro" id="IPR035368">
    <property type="entry name" value="Nrap_D3"/>
</dbReference>
<comment type="subcellular location">
    <subcellularLocation>
        <location evidence="1 5">Nucleus</location>
        <location evidence="1 5">Nucleolus</location>
    </subcellularLocation>
</comment>
<dbReference type="InterPro" id="IPR035371">
    <property type="entry name" value="Nrap_D6"/>
</dbReference>
<evidence type="ECO:0000259" key="7">
    <source>
        <dbReference type="Pfam" id="PF03813"/>
    </source>
</evidence>
<dbReference type="GO" id="GO:0006364">
    <property type="term" value="P:rRNA processing"/>
    <property type="evidence" value="ECO:0007669"/>
    <property type="project" value="TreeGrafter"/>
</dbReference>
<dbReference type="GO" id="GO:0034456">
    <property type="term" value="C:UTP-C complex"/>
    <property type="evidence" value="ECO:0007669"/>
    <property type="project" value="TreeGrafter"/>
</dbReference>
<dbReference type="Pfam" id="PF17403">
    <property type="entry name" value="Nrap_D2"/>
    <property type="match status" value="1"/>
</dbReference>
<proteinExistence type="inferred from homology"/>
<feature type="compositionally biased region" description="Low complexity" evidence="6">
    <location>
        <begin position="1111"/>
        <end position="1124"/>
    </location>
</feature>
<evidence type="ECO:0000259" key="8">
    <source>
        <dbReference type="Pfam" id="PF17403"/>
    </source>
</evidence>
<dbReference type="Gene3D" id="1.10.1410.10">
    <property type="match status" value="1"/>
</dbReference>
<dbReference type="InterPro" id="IPR035369">
    <property type="entry name" value="Nrap_D4"/>
</dbReference>
<evidence type="ECO:0000256" key="1">
    <source>
        <dbReference type="ARBA" id="ARBA00004604"/>
    </source>
</evidence>
<dbReference type="Pfam" id="PF17406">
    <property type="entry name" value="Nrap_D5"/>
    <property type="match status" value="1"/>
</dbReference>
<dbReference type="Pfam" id="PF17405">
    <property type="entry name" value="Nrap_D4"/>
    <property type="match status" value="1"/>
</dbReference>
<feature type="region of interest" description="Disordered" evidence="6">
    <location>
        <begin position="1101"/>
        <end position="1124"/>
    </location>
</feature>
<dbReference type="GO" id="GO:0032040">
    <property type="term" value="C:small-subunit processome"/>
    <property type="evidence" value="ECO:0007669"/>
    <property type="project" value="TreeGrafter"/>
</dbReference>
<dbReference type="AlphaFoldDB" id="A0AAD5M7W8"/>
<accession>A0AAD5M7W8</accession>
<evidence type="ECO:0000313" key="14">
    <source>
        <dbReference type="Proteomes" id="UP001209570"/>
    </source>
</evidence>